<keyword evidence="1" id="KW-0472">Membrane</keyword>
<dbReference type="EMBL" id="CAJHIA010000015">
    <property type="protein sequence ID" value="CAD6445449.1"/>
    <property type="molecule type" value="Genomic_DNA"/>
</dbReference>
<evidence type="ECO:0000256" key="1">
    <source>
        <dbReference type="SAM" id="Phobius"/>
    </source>
</evidence>
<proteinExistence type="predicted"/>
<evidence type="ECO:0000313" key="3">
    <source>
        <dbReference type="Proteomes" id="UP000624404"/>
    </source>
</evidence>
<organism evidence="2 3">
    <name type="scientific">Sclerotinia trifoliorum</name>
    <dbReference type="NCBI Taxonomy" id="28548"/>
    <lineage>
        <taxon>Eukaryota</taxon>
        <taxon>Fungi</taxon>
        <taxon>Dikarya</taxon>
        <taxon>Ascomycota</taxon>
        <taxon>Pezizomycotina</taxon>
        <taxon>Leotiomycetes</taxon>
        <taxon>Helotiales</taxon>
        <taxon>Sclerotiniaceae</taxon>
        <taxon>Sclerotinia</taxon>
    </lineage>
</organism>
<protein>
    <submittedName>
        <fullName evidence="2">Df6110a3-188f-451b-ab94-556ed9bb489e</fullName>
    </submittedName>
</protein>
<accession>A0A8H2VWK5</accession>
<evidence type="ECO:0000313" key="2">
    <source>
        <dbReference type="EMBL" id="CAD6445449.1"/>
    </source>
</evidence>
<comment type="caution">
    <text evidence="2">The sequence shown here is derived from an EMBL/GenBank/DDBJ whole genome shotgun (WGS) entry which is preliminary data.</text>
</comment>
<keyword evidence="1" id="KW-1133">Transmembrane helix</keyword>
<dbReference type="AlphaFoldDB" id="A0A8H2VWK5"/>
<sequence length="129" mass="14322">MYTDELINVFEAFSTSFVPCQISQLLSVKILYLATASQPSFNFIFVFGTSLLHFSSAVLPIPVATMLFPRSKSFSVSVSDFVFGLISWLLLTSPETLPSRIPYSQSTFTNAQPVHRPPEFSFSLANKIA</sequence>
<reference evidence="2" key="1">
    <citation type="submission" date="2020-10" db="EMBL/GenBank/DDBJ databases">
        <authorList>
            <person name="Kusch S."/>
        </authorList>
    </citation>
    <scope>NUCLEOTIDE SEQUENCE</scope>
    <source>
        <strain evidence="2">SwB9</strain>
    </source>
</reference>
<gene>
    <name evidence="2" type="ORF">SCLTRI_LOCUS5240</name>
</gene>
<keyword evidence="1" id="KW-0812">Transmembrane</keyword>
<name>A0A8H2VWK5_9HELO</name>
<dbReference type="Proteomes" id="UP000624404">
    <property type="component" value="Unassembled WGS sequence"/>
</dbReference>
<feature type="transmembrane region" description="Helical" evidence="1">
    <location>
        <begin position="44"/>
        <end position="68"/>
    </location>
</feature>
<dbReference type="OrthoDB" id="10531627at2759"/>
<keyword evidence="3" id="KW-1185">Reference proteome</keyword>